<proteinExistence type="inferred from homology"/>
<comment type="similarity">
    <text evidence="1">Belongs to the leucine-binding protein family.</text>
</comment>
<evidence type="ECO:0000256" key="2">
    <source>
        <dbReference type="ARBA" id="ARBA00022729"/>
    </source>
</evidence>
<dbReference type="SUPFAM" id="SSF53822">
    <property type="entry name" value="Periplasmic binding protein-like I"/>
    <property type="match status" value="1"/>
</dbReference>
<keyword evidence="2" id="KW-0732">Signal</keyword>
<dbReference type="Proteomes" id="UP000193427">
    <property type="component" value="Chromosome"/>
</dbReference>
<dbReference type="PANTHER" id="PTHR30483">
    <property type="entry name" value="LEUCINE-SPECIFIC-BINDING PROTEIN"/>
    <property type="match status" value="1"/>
</dbReference>
<dbReference type="AlphaFoldDB" id="A0A1W6L9H8"/>
<accession>A0A1W6L9H8</accession>
<evidence type="ECO:0000313" key="3">
    <source>
        <dbReference type="EMBL" id="ARN20854.1"/>
    </source>
</evidence>
<reference evidence="3 4" key="1">
    <citation type="submission" date="2016-04" db="EMBL/GenBank/DDBJ databases">
        <title>Complete genome sequence of natural rubber-degrading, novel Gram-negative bacterium, Rhizobacter gummiphilus strain NS21.</title>
        <authorList>
            <person name="Tabata M."/>
            <person name="Kasai D."/>
            <person name="Fukuda M."/>
        </authorList>
    </citation>
    <scope>NUCLEOTIDE SEQUENCE [LARGE SCALE GENOMIC DNA]</scope>
    <source>
        <strain evidence="3 4">NS21</strain>
    </source>
</reference>
<dbReference type="InterPro" id="IPR028081">
    <property type="entry name" value="Leu-bd"/>
</dbReference>
<gene>
    <name evidence="3" type="ORF">A4W93_13635</name>
</gene>
<organism evidence="3 4">
    <name type="scientific">Piscinibacter gummiphilus</name>
    <dbReference type="NCBI Taxonomy" id="946333"/>
    <lineage>
        <taxon>Bacteria</taxon>
        <taxon>Pseudomonadati</taxon>
        <taxon>Pseudomonadota</taxon>
        <taxon>Betaproteobacteria</taxon>
        <taxon>Burkholderiales</taxon>
        <taxon>Sphaerotilaceae</taxon>
        <taxon>Piscinibacter</taxon>
    </lineage>
</organism>
<evidence type="ECO:0000313" key="4">
    <source>
        <dbReference type="Proteomes" id="UP000193427"/>
    </source>
</evidence>
<dbReference type="InterPro" id="IPR028082">
    <property type="entry name" value="Peripla_BP_I"/>
</dbReference>
<evidence type="ECO:0000256" key="1">
    <source>
        <dbReference type="ARBA" id="ARBA00010062"/>
    </source>
</evidence>
<dbReference type="Pfam" id="PF13458">
    <property type="entry name" value="Peripla_BP_6"/>
    <property type="match status" value="1"/>
</dbReference>
<dbReference type="EMBL" id="CP015118">
    <property type="protein sequence ID" value="ARN20854.1"/>
    <property type="molecule type" value="Genomic_DNA"/>
</dbReference>
<dbReference type="PANTHER" id="PTHR30483:SF6">
    <property type="entry name" value="PERIPLASMIC BINDING PROTEIN OF ABC TRANSPORTER FOR NATURAL AMINO ACIDS"/>
    <property type="match status" value="1"/>
</dbReference>
<dbReference type="CDD" id="cd06329">
    <property type="entry name" value="PBP1_SBP-like"/>
    <property type="match status" value="1"/>
</dbReference>
<dbReference type="Gene3D" id="3.40.50.2300">
    <property type="match status" value="2"/>
</dbReference>
<dbReference type="RefSeq" id="WP_085751135.1">
    <property type="nucleotide sequence ID" value="NZ_BSPR01000007.1"/>
</dbReference>
<dbReference type="STRING" id="946333.A4W93_13635"/>
<dbReference type="KEGG" id="rgu:A4W93_13635"/>
<keyword evidence="4" id="KW-1185">Reference proteome</keyword>
<protein>
    <submittedName>
        <fullName evidence="3">Branched-chain amino acid ABC transporter substrate-binding protein</fullName>
    </submittedName>
</protein>
<dbReference type="OrthoDB" id="5289062at2"/>
<sequence>MKLVKNMLAAAATSALLLGAGGAYAQAGETVRIAVIDPQSGPFANIGLNILHTLQFLAERDGGKNNPAGVKFEMVPFDNKMSGPESLNVLKAAIDQGIRYVVQGGSGSGVAGALIDAINKHNERNPGKEVVYLNYAAVDPDLTNSKCSFWHFSFDANTVMKMEAIGTAIKDDKNVKKVYLLNQNYGHGQQVTKYAKEILARKAPNVQIVGEELHPFGQVKDFAPYIAKIKASGADTIITGNFGNDLSLVFKAAKDAGLDVNFYTYYAGAAGTPTAIGNTGLGKIKFVYPTYSNLPSKEYQDLFKAFGQKFPNESFATSPAYNIFKALPLAMAKAKSTDPVKVAKAMENLTFKSFTGDVTMRGSDHQLQQPLYLATWNKVDAKNPIDIEKTGNTWTMEKTFESYISSTPTTCQMKRPA</sequence>
<dbReference type="InterPro" id="IPR051010">
    <property type="entry name" value="BCAA_transport"/>
</dbReference>
<name>A0A1W6L9H8_9BURK</name>